<comment type="similarity">
    <text evidence="1">Belongs to the eukaryotic initiation factor 4G family.</text>
</comment>
<organism evidence="6 7">
    <name type="scientific">Ditylenchus destructor</name>
    <dbReference type="NCBI Taxonomy" id="166010"/>
    <lineage>
        <taxon>Eukaryota</taxon>
        <taxon>Metazoa</taxon>
        <taxon>Ecdysozoa</taxon>
        <taxon>Nematoda</taxon>
        <taxon>Chromadorea</taxon>
        <taxon>Rhabditida</taxon>
        <taxon>Tylenchina</taxon>
        <taxon>Tylenchomorpha</taxon>
        <taxon>Sphaerularioidea</taxon>
        <taxon>Anguinidae</taxon>
        <taxon>Anguininae</taxon>
        <taxon>Ditylenchus</taxon>
    </lineage>
</organism>
<feature type="domain" description="MIF4G" evidence="5">
    <location>
        <begin position="325"/>
        <end position="609"/>
    </location>
</feature>
<feature type="compositionally biased region" description="Basic and acidic residues" evidence="4">
    <location>
        <begin position="60"/>
        <end position="70"/>
    </location>
</feature>
<feature type="compositionally biased region" description="Polar residues" evidence="4">
    <location>
        <begin position="675"/>
        <end position="685"/>
    </location>
</feature>
<feature type="compositionally biased region" description="Polar residues" evidence="4">
    <location>
        <begin position="704"/>
        <end position="716"/>
    </location>
</feature>
<feature type="compositionally biased region" description="Basic and acidic residues" evidence="4">
    <location>
        <begin position="635"/>
        <end position="645"/>
    </location>
</feature>
<evidence type="ECO:0000256" key="2">
    <source>
        <dbReference type="ARBA" id="ARBA00022540"/>
    </source>
</evidence>
<dbReference type="GO" id="GO:0016281">
    <property type="term" value="C:eukaryotic translation initiation factor 4F complex"/>
    <property type="evidence" value="ECO:0007669"/>
    <property type="project" value="TreeGrafter"/>
</dbReference>
<dbReference type="Pfam" id="PF02854">
    <property type="entry name" value="MIF4G"/>
    <property type="match status" value="1"/>
</dbReference>
<dbReference type="EMBL" id="JAKKPZ010000008">
    <property type="protein sequence ID" value="KAI1718211.1"/>
    <property type="molecule type" value="Genomic_DNA"/>
</dbReference>
<feature type="compositionally biased region" description="Polar residues" evidence="4">
    <location>
        <begin position="136"/>
        <end position="145"/>
    </location>
</feature>
<sequence length="776" mass="88010">MIHRVQHVQQFLVVPPPKRVLKITDPKTQSDVILEQTAVDNSKETETAAQNDVKSRAKQALREKVRMRIDGEDEQPSKPIDQNGQTTVSVQQTKESDDSQKDEMQQGGTEDKVEKSNAIAHLPSPYIRACPRCKLESNSPSSDTQVAYPGSEDDKVAPTTPLMTPDKSAPETMTNVENIALENKSEDGKGRKAYDKTTLLIVREFVEKNLTSSAFMCPSSQPVFSKAELNDNKNGNASKGNFTPSFRHNGSPKDERRNPQNMHSFRLANAFHTNKERTVMARSSMVVIKPTPIDEPVLKRTNNAWKPKRTDSVEESEDVKQEKIQRTIRGLLNKLTPSNYEELSQEMCKLRVYESENLLSETVNLVFEKAVEEPHFCSLYSDLLCLSLIKEASKSKQPEEEEKQESAESTKLEAPTNAPKLIHDSILRWCQREFESKEREREIQELEDELELDDSDDAKKQELKERLSIAKKKNKRRAKGINSLIAQLYRHGYVTDAVALQCALELVKFFGNSGEEEYMEFALHFLETIGPTYENNILKWQNLIKEKNAEAKAKAENCWRRIEPVEIPKMPVVFENISSIYDTVIKTRSQLSPRLQCLVMNLEDLRKNRWTSTLKVKGPKTLTDIRKETEAEIQQKEMERRKLDAKVTGYGGGRYQGNGSAYSNRSRDRPPQQYHGRSSASSGGSVNYPRGSVNSSAHRRRGSTDSGSSYNSPCNSRQAPIKASFVNHGKAFQKDRNLNIETQLVPTKILTFKDNKTKTANDPSSDPNWRDLPVTQ</sequence>
<dbReference type="Proteomes" id="UP001201812">
    <property type="component" value="Unassembled WGS sequence"/>
</dbReference>
<dbReference type="AlphaFoldDB" id="A0AAD4N5X0"/>
<feature type="region of interest" description="Disordered" evidence="4">
    <location>
        <begin position="395"/>
        <end position="415"/>
    </location>
</feature>
<keyword evidence="7" id="KW-1185">Reference proteome</keyword>
<feature type="compositionally biased region" description="Polar residues" evidence="4">
    <location>
        <begin position="80"/>
        <end position="93"/>
    </location>
</feature>
<feature type="region of interest" description="Disordered" evidence="4">
    <location>
        <begin position="227"/>
        <end position="259"/>
    </location>
</feature>
<protein>
    <submittedName>
        <fullName evidence="6">MIF4G domain-containing protein</fullName>
    </submittedName>
</protein>
<feature type="compositionally biased region" description="Basic and acidic residues" evidence="4">
    <location>
        <begin position="94"/>
        <end position="115"/>
    </location>
</feature>
<feature type="compositionally biased region" description="Polar residues" evidence="4">
    <location>
        <begin position="232"/>
        <end position="248"/>
    </location>
</feature>
<feature type="compositionally biased region" description="Basic and acidic residues" evidence="4">
    <location>
        <begin position="395"/>
        <end position="411"/>
    </location>
</feature>
<feature type="region of interest" description="Disordered" evidence="4">
    <location>
        <begin position="752"/>
        <end position="776"/>
    </location>
</feature>
<dbReference type="Gene3D" id="1.25.40.180">
    <property type="match status" value="1"/>
</dbReference>
<dbReference type="SUPFAM" id="SSF48371">
    <property type="entry name" value="ARM repeat"/>
    <property type="match status" value="1"/>
</dbReference>
<evidence type="ECO:0000313" key="7">
    <source>
        <dbReference type="Proteomes" id="UP001201812"/>
    </source>
</evidence>
<evidence type="ECO:0000256" key="4">
    <source>
        <dbReference type="SAM" id="MobiDB-lite"/>
    </source>
</evidence>
<keyword evidence="3" id="KW-0648">Protein biosynthesis</keyword>
<feature type="region of interest" description="Disordered" evidence="4">
    <location>
        <begin position="41"/>
        <end position="120"/>
    </location>
</feature>
<feature type="region of interest" description="Disordered" evidence="4">
    <location>
        <begin position="635"/>
        <end position="716"/>
    </location>
</feature>
<dbReference type="GO" id="GO:0003743">
    <property type="term" value="F:translation initiation factor activity"/>
    <property type="evidence" value="ECO:0007669"/>
    <property type="project" value="UniProtKB-KW"/>
</dbReference>
<dbReference type="InterPro" id="IPR003890">
    <property type="entry name" value="MIF4G-like_typ-3"/>
</dbReference>
<evidence type="ECO:0000256" key="3">
    <source>
        <dbReference type="ARBA" id="ARBA00022917"/>
    </source>
</evidence>
<gene>
    <name evidence="6" type="ORF">DdX_06630</name>
</gene>
<dbReference type="SMART" id="SM00543">
    <property type="entry name" value="MIF4G"/>
    <property type="match status" value="1"/>
</dbReference>
<feature type="region of interest" description="Disordered" evidence="4">
    <location>
        <begin position="132"/>
        <end position="170"/>
    </location>
</feature>
<dbReference type="GO" id="GO:0003729">
    <property type="term" value="F:mRNA binding"/>
    <property type="evidence" value="ECO:0007669"/>
    <property type="project" value="TreeGrafter"/>
</dbReference>
<dbReference type="PANTHER" id="PTHR23253:SF9">
    <property type="entry name" value="EUKARYOTIC TRANSLATION INITIATION FACTOR 4 GAMMA 2"/>
    <property type="match status" value="1"/>
</dbReference>
<evidence type="ECO:0000259" key="5">
    <source>
        <dbReference type="SMART" id="SM00543"/>
    </source>
</evidence>
<keyword evidence="2" id="KW-0396">Initiation factor</keyword>
<dbReference type="PANTHER" id="PTHR23253">
    <property type="entry name" value="EUKARYOTIC TRANSLATION INITIATION FACTOR 4 GAMMA"/>
    <property type="match status" value="1"/>
</dbReference>
<proteinExistence type="inferred from homology"/>
<name>A0AAD4N5X0_9BILA</name>
<evidence type="ECO:0000256" key="1">
    <source>
        <dbReference type="ARBA" id="ARBA00005775"/>
    </source>
</evidence>
<comment type="caution">
    <text evidence="6">The sequence shown here is derived from an EMBL/GenBank/DDBJ whole genome shotgun (WGS) entry which is preliminary data.</text>
</comment>
<reference evidence="6" key="1">
    <citation type="submission" date="2022-01" db="EMBL/GenBank/DDBJ databases">
        <title>Genome Sequence Resource for Two Populations of Ditylenchus destructor, the Migratory Endoparasitic Phytonematode.</title>
        <authorList>
            <person name="Zhang H."/>
            <person name="Lin R."/>
            <person name="Xie B."/>
        </authorList>
    </citation>
    <scope>NUCLEOTIDE SEQUENCE</scope>
    <source>
        <strain evidence="6">BazhouSP</strain>
    </source>
</reference>
<dbReference type="InterPro" id="IPR016024">
    <property type="entry name" value="ARM-type_fold"/>
</dbReference>
<accession>A0AAD4N5X0</accession>
<evidence type="ECO:0000313" key="6">
    <source>
        <dbReference type="EMBL" id="KAI1718211.1"/>
    </source>
</evidence>